<feature type="transmembrane region" description="Helical" evidence="2">
    <location>
        <begin position="232"/>
        <end position="251"/>
    </location>
</feature>
<dbReference type="Pfam" id="PF04087">
    <property type="entry name" value="DUF389"/>
    <property type="match status" value="1"/>
</dbReference>
<keyword evidence="4" id="KW-1185">Reference proteome</keyword>
<dbReference type="PANTHER" id="PTHR20992:SF9">
    <property type="entry name" value="AT15442P-RELATED"/>
    <property type="match status" value="1"/>
</dbReference>
<keyword evidence="2" id="KW-0472">Membrane</keyword>
<feature type="transmembrane region" description="Helical" evidence="2">
    <location>
        <begin position="42"/>
        <end position="62"/>
    </location>
</feature>
<feature type="transmembrane region" description="Helical" evidence="2">
    <location>
        <begin position="191"/>
        <end position="212"/>
    </location>
</feature>
<organism evidence="3 4">
    <name type="scientific">Novosphingobium sediminicola</name>
    <dbReference type="NCBI Taxonomy" id="563162"/>
    <lineage>
        <taxon>Bacteria</taxon>
        <taxon>Pseudomonadati</taxon>
        <taxon>Pseudomonadota</taxon>
        <taxon>Alphaproteobacteria</taxon>
        <taxon>Sphingomonadales</taxon>
        <taxon>Sphingomonadaceae</taxon>
        <taxon>Novosphingobium</taxon>
    </lineage>
</organism>
<comment type="caution">
    <text evidence="3">The sequence shown here is derived from an EMBL/GenBank/DDBJ whole genome shotgun (WGS) entry which is preliminary data.</text>
</comment>
<feature type="transmembrane region" description="Helical" evidence="2">
    <location>
        <begin position="164"/>
        <end position="185"/>
    </location>
</feature>
<feature type="transmembrane region" description="Helical" evidence="2">
    <location>
        <begin position="68"/>
        <end position="91"/>
    </location>
</feature>
<evidence type="ECO:0000313" key="4">
    <source>
        <dbReference type="Proteomes" id="UP000548867"/>
    </source>
</evidence>
<dbReference type="AlphaFoldDB" id="A0A7W6CM87"/>
<dbReference type="PANTHER" id="PTHR20992">
    <property type="entry name" value="AT15442P-RELATED"/>
    <property type="match status" value="1"/>
</dbReference>
<evidence type="ECO:0000256" key="2">
    <source>
        <dbReference type="SAM" id="Phobius"/>
    </source>
</evidence>
<sequence>MRHWHHTLRRWRVKLAHLILLPEMSEEDGAAIRQQVEDDGRLTRVFALMCGLAAGIAMLGLLQSSTAVVIGAMLVSPLMGPIAALGFGFAALDGHRIRDAAKVVMVGAAIGIMTGILITWASPIRNATPEIIARTQPTLLDLVVALLSGVAGGYASVMKKGGTAIGVSIATALMPPLTTVGYGLAVWQPAFALGALLLFLTNLSAIAFAFALVARLSGAALPERQVDWSPRYVLAGLTAFGILAVPLGLTLSQVSREAGLRKTARAAIAGATGGTNSRIAQLDVSWPLLGDPEVSALVVTPHYAGDAEQALRKALAAAGADKVTVKLQQVLAADLPAQTQAMVDAAMERTAAGIAADVPPFARIRAAIGLPTSALWVNRSERMVFAAPVAAPGWTLADYRQIEQTATQAAQGWRVAIVPPASAELTVALDGAKEDANAIKPDLAIWAVQRWGLNRVIVAGREDEIAPLLQQLQQAGIAASVTPPDPQDKSQEAKLRLSAPPSAPPSSGAQPETAPGSARTSGA</sequence>
<keyword evidence="2" id="KW-0812">Transmembrane</keyword>
<dbReference type="InterPro" id="IPR005240">
    <property type="entry name" value="DUF389"/>
</dbReference>
<dbReference type="RefSeq" id="WP_246405116.1">
    <property type="nucleotide sequence ID" value="NZ_JACIDX010000020.1"/>
</dbReference>
<feature type="compositionally biased region" description="Basic and acidic residues" evidence="1">
    <location>
        <begin position="486"/>
        <end position="495"/>
    </location>
</feature>
<keyword evidence="2" id="KW-1133">Transmembrane helix</keyword>
<dbReference type="Proteomes" id="UP000548867">
    <property type="component" value="Unassembled WGS sequence"/>
</dbReference>
<protein>
    <submittedName>
        <fullName evidence="3">Putative hydrophobic protein (TIGR00271 family)</fullName>
    </submittedName>
</protein>
<accession>A0A7W6CM87</accession>
<name>A0A7W6CM87_9SPHN</name>
<feature type="transmembrane region" description="Helical" evidence="2">
    <location>
        <begin position="138"/>
        <end position="157"/>
    </location>
</feature>
<feature type="transmembrane region" description="Helical" evidence="2">
    <location>
        <begin position="103"/>
        <end position="122"/>
    </location>
</feature>
<proteinExistence type="predicted"/>
<reference evidence="3 4" key="1">
    <citation type="submission" date="2020-08" db="EMBL/GenBank/DDBJ databases">
        <title>Genomic Encyclopedia of Type Strains, Phase IV (KMG-IV): sequencing the most valuable type-strain genomes for metagenomic binning, comparative biology and taxonomic classification.</title>
        <authorList>
            <person name="Goeker M."/>
        </authorList>
    </citation>
    <scope>NUCLEOTIDE SEQUENCE [LARGE SCALE GENOMIC DNA]</scope>
    <source>
        <strain evidence="3 4">DSM 27057</strain>
    </source>
</reference>
<dbReference type="EMBL" id="JACIDX010000020">
    <property type="protein sequence ID" value="MBB3957244.1"/>
    <property type="molecule type" value="Genomic_DNA"/>
</dbReference>
<evidence type="ECO:0000313" key="3">
    <source>
        <dbReference type="EMBL" id="MBB3957244.1"/>
    </source>
</evidence>
<evidence type="ECO:0000256" key="1">
    <source>
        <dbReference type="SAM" id="MobiDB-lite"/>
    </source>
</evidence>
<gene>
    <name evidence="3" type="ORF">GGR38_004218</name>
</gene>
<feature type="region of interest" description="Disordered" evidence="1">
    <location>
        <begin position="479"/>
        <end position="523"/>
    </location>
</feature>